<evidence type="ECO:0000256" key="3">
    <source>
        <dbReference type="ARBA" id="ARBA00022884"/>
    </source>
</evidence>
<dbReference type="PATRIC" id="fig|1679444.3.peg.2613"/>
<dbReference type="PROSITE" id="PS00050">
    <property type="entry name" value="RIBOSOMAL_L23"/>
    <property type="match status" value="1"/>
</dbReference>
<evidence type="ECO:0000313" key="8">
    <source>
        <dbReference type="EMBL" id="SEH80624.1"/>
    </source>
</evidence>
<dbReference type="InterPro" id="IPR012677">
    <property type="entry name" value="Nucleotide-bd_a/b_plait_sf"/>
</dbReference>
<sequence length="94" mass="10941">MKDIYQIIKKVRISEKATVLHETTGEIVFEVERDANKIEIKQAIERAFDKKVVSVRTANYDGKERRRRRSDAGRAPHWKKAYVRLADGQSLDLV</sequence>
<dbReference type="OrthoDB" id="9793353at2"/>
<organism evidence="8 9">
    <name type="scientific">Akkermansia glycaniphila</name>
    <dbReference type="NCBI Taxonomy" id="1679444"/>
    <lineage>
        <taxon>Bacteria</taxon>
        <taxon>Pseudomonadati</taxon>
        <taxon>Verrucomicrobiota</taxon>
        <taxon>Verrucomicrobiia</taxon>
        <taxon>Verrucomicrobiales</taxon>
        <taxon>Akkermansiaceae</taxon>
        <taxon>Akkermansia</taxon>
    </lineage>
</organism>
<keyword evidence="4 6" id="KW-0689">Ribosomal protein</keyword>
<dbReference type="EMBL" id="LT629973">
    <property type="protein sequence ID" value="SEH80624.1"/>
    <property type="molecule type" value="Genomic_DNA"/>
</dbReference>
<dbReference type="InterPro" id="IPR001014">
    <property type="entry name" value="Ribosomal_uL23_CS"/>
</dbReference>
<comment type="function">
    <text evidence="6">One of the early assembly proteins it binds 23S rRNA. One of the proteins that surrounds the polypeptide exit tunnel on the outside of the ribosome. Forms the main docking site for trigger factor binding to the ribosome.</text>
</comment>
<dbReference type="Pfam" id="PF00276">
    <property type="entry name" value="Ribosomal_L23"/>
    <property type="match status" value="1"/>
</dbReference>
<dbReference type="GO" id="GO:0019843">
    <property type="term" value="F:rRNA binding"/>
    <property type="evidence" value="ECO:0007669"/>
    <property type="project" value="UniProtKB-UniRule"/>
</dbReference>
<keyword evidence="3 6" id="KW-0694">RNA-binding</keyword>
<evidence type="ECO:0000256" key="1">
    <source>
        <dbReference type="ARBA" id="ARBA00006700"/>
    </source>
</evidence>
<evidence type="ECO:0000256" key="7">
    <source>
        <dbReference type="RuleBase" id="RU003934"/>
    </source>
</evidence>
<evidence type="ECO:0000256" key="6">
    <source>
        <dbReference type="HAMAP-Rule" id="MF_01369"/>
    </source>
</evidence>
<accession>A0A1C7PCJ9</accession>
<dbReference type="GO" id="GO:1990904">
    <property type="term" value="C:ribonucleoprotein complex"/>
    <property type="evidence" value="ECO:0007669"/>
    <property type="project" value="UniProtKB-KW"/>
</dbReference>
<dbReference type="GO" id="GO:0005840">
    <property type="term" value="C:ribosome"/>
    <property type="evidence" value="ECO:0007669"/>
    <property type="project" value="UniProtKB-KW"/>
</dbReference>
<dbReference type="NCBIfam" id="NF004359">
    <property type="entry name" value="PRK05738.1-3"/>
    <property type="match status" value="1"/>
</dbReference>
<reference evidence="9" key="1">
    <citation type="submission" date="2016-09" db="EMBL/GenBank/DDBJ databases">
        <authorList>
            <person name="Koehorst J."/>
        </authorList>
    </citation>
    <scope>NUCLEOTIDE SEQUENCE [LARGE SCALE GENOMIC DNA]</scope>
</reference>
<dbReference type="InterPro" id="IPR012678">
    <property type="entry name" value="Ribosomal_uL23/eL15/eS24_sf"/>
</dbReference>
<name>A0A1C7PCJ9_9BACT</name>
<keyword evidence="9" id="KW-1185">Reference proteome</keyword>
<dbReference type="RefSeq" id="WP_067774704.1">
    <property type="nucleotide sequence ID" value="NZ_JACVVN010000001.1"/>
</dbReference>
<evidence type="ECO:0000256" key="2">
    <source>
        <dbReference type="ARBA" id="ARBA00022730"/>
    </source>
</evidence>
<dbReference type="Proteomes" id="UP000176204">
    <property type="component" value="Chromosome I"/>
</dbReference>
<evidence type="ECO:0000256" key="4">
    <source>
        <dbReference type="ARBA" id="ARBA00022980"/>
    </source>
</evidence>
<dbReference type="GO" id="GO:0003735">
    <property type="term" value="F:structural constituent of ribosome"/>
    <property type="evidence" value="ECO:0007669"/>
    <property type="project" value="InterPro"/>
</dbReference>
<dbReference type="PANTHER" id="PTHR11620">
    <property type="entry name" value="60S RIBOSOMAL PROTEIN L23A"/>
    <property type="match status" value="1"/>
</dbReference>
<comment type="subunit">
    <text evidence="6">Part of the 50S ribosomal subunit. Contacts protein L29, and trigger factor when it is bound to the ribosome.</text>
</comment>
<evidence type="ECO:0000313" key="9">
    <source>
        <dbReference type="Proteomes" id="UP000176204"/>
    </source>
</evidence>
<dbReference type="InterPro" id="IPR013025">
    <property type="entry name" value="Ribosomal_uL23-like"/>
</dbReference>
<gene>
    <name evidence="6" type="primary">rplW</name>
    <name evidence="8" type="ORF">PYTT_0893</name>
</gene>
<dbReference type="Gene3D" id="3.30.70.330">
    <property type="match status" value="1"/>
</dbReference>
<keyword evidence="2 6" id="KW-0699">rRNA-binding</keyword>
<dbReference type="SUPFAM" id="SSF54189">
    <property type="entry name" value="Ribosomal proteins S24e, L23 and L15e"/>
    <property type="match status" value="1"/>
</dbReference>
<protein>
    <recommendedName>
        <fullName evidence="6">Large ribosomal subunit protein uL23</fullName>
    </recommendedName>
</protein>
<keyword evidence="5 6" id="KW-0687">Ribonucleoprotein</keyword>
<dbReference type="AlphaFoldDB" id="A0A1C7PCJ9"/>
<dbReference type="NCBIfam" id="NF004363">
    <property type="entry name" value="PRK05738.2-4"/>
    <property type="match status" value="1"/>
</dbReference>
<comment type="similarity">
    <text evidence="1 6 7">Belongs to the universal ribosomal protein uL23 family.</text>
</comment>
<dbReference type="GO" id="GO:0006412">
    <property type="term" value="P:translation"/>
    <property type="evidence" value="ECO:0007669"/>
    <property type="project" value="UniProtKB-UniRule"/>
</dbReference>
<evidence type="ECO:0000256" key="5">
    <source>
        <dbReference type="ARBA" id="ARBA00023274"/>
    </source>
</evidence>
<dbReference type="STRING" id="1679444.PYTT_0893"/>
<dbReference type="KEGG" id="agl:PYTT_0893"/>
<proteinExistence type="inferred from homology"/>
<dbReference type="HAMAP" id="MF_01369_B">
    <property type="entry name" value="Ribosomal_uL23_B"/>
    <property type="match status" value="1"/>
</dbReference>